<dbReference type="PANTHER" id="PTHR33932">
    <property type="entry name" value="NA(+)/H(+) ANTIPORTER SUBUNIT B"/>
    <property type="match status" value="1"/>
</dbReference>
<keyword evidence="7 8" id="KW-0472">Membrane</keyword>
<dbReference type="InterPro" id="IPR050622">
    <property type="entry name" value="CPA3_antiporter_subunitB"/>
</dbReference>
<evidence type="ECO:0000313" key="11">
    <source>
        <dbReference type="EMBL" id="MBE2129065.1"/>
    </source>
</evidence>
<dbReference type="Proteomes" id="UP000044616">
    <property type="component" value="Unassembled WGS sequence"/>
</dbReference>
<evidence type="ECO:0000313" key="13">
    <source>
        <dbReference type="Proteomes" id="UP000044616"/>
    </source>
</evidence>
<dbReference type="AlphaFoldDB" id="A0A2K4AEE6"/>
<dbReference type="RefSeq" id="WP_047530263.1">
    <property type="nucleotide sequence ID" value="NZ_CBCSFW010000015.1"/>
</dbReference>
<dbReference type="EMBL" id="PPQS01000048">
    <property type="protein sequence ID" value="PNZ48436.1"/>
    <property type="molecule type" value="Genomic_DNA"/>
</dbReference>
<feature type="transmembrane region" description="Helical" evidence="8">
    <location>
        <begin position="12"/>
        <end position="30"/>
    </location>
</feature>
<accession>A0A2K4AEE6</accession>
<dbReference type="EMBL" id="CCEH01000007">
    <property type="protein sequence ID" value="CDR27988.1"/>
    <property type="molecule type" value="Genomic_DNA"/>
</dbReference>
<evidence type="ECO:0000259" key="9">
    <source>
        <dbReference type="Pfam" id="PF04039"/>
    </source>
</evidence>
<keyword evidence="3" id="KW-0813">Transport</keyword>
<feature type="transmembrane region" description="Helical" evidence="8">
    <location>
        <begin position="68"/>
        <end position="89"/>
    </location>
</feature>
<feature type="transmembrane region" description="Helical" evidence="8">
    <location>
        <begin position="36"/>
        <end position="56"/>
    </location>
</feature>
<dbReference type="GO" id="GO:0005886">
    <property type="term" value="C:plasma membrane"/>
    <property type="evidence" value="ECO:0007669"/>
    <property type="project" value="UniProtKB-SubCell"/>
</dbReference>
<dbReference type="Proteomes" id="UP000236395">
    <property type="component" value="Unassembled WGS sequence"/>
</dbReference>
<dbReference type="GO" id="GO:0015297">
    <property type="term" value="F:antiporter activity"/>
    <property type="evidence" value="ECO:0007669"/>
    <property type="project" value="UniProtKB-KW"/>
</dbReference>
<reference evidence="12 14" key="2">
    <citation type="submission" date="2017-08" db="EMBL/GenBank/DDBJ databases">
        <title>Draft genome sequences of 64 type strains of genus Staph aureus.</title>
        <authorList>
            <person name="Cole K."/>
            <person name="Golubchik T."/>
            <person name="Russell J."/>
            <person name="Foster D."/>
            <person name="Llewelyn M."/>
            <person name="Wilson D."/>
            <person name="Crook D."/>
            <person name="Paul J."/>
        </authorList>
    </citation>
    <scope>NUCLEOTIDE SEQUENCE [LARGE SCALE GENOMIC DNA]</scope>
    <source>
        <strain evidence="12 14">DSM 28300</strain>
    </source>
</reference>
<dbReference type="NCBIfam" id="NF009223">
    <property type="entry name" value="PRK12573.1"/>
    <property type="match status" value="1"/>
</dbReference>
<name>A0A2K4AEE6_9STAP</name>
<evidence type="ECO:0000313" key="15">
    <source>
        <dbReference type="Proteomes" id="UP000596960"/>
    </source>
</evidence>
<evidence type="ECO:0000256" key="1">
    <source>
        <dbReference type="ARBA" id="ARBA00004651"/>
    </source>
</evidence>
<keyword evidence="5 8" id="KW-0812">Transmembrane</keyword>
<dbReference type="NCBIfam" id="NF009224">
    <property type="entry name" value="PRK12574.1"/>
    <property type="match status" value="1"/>
</dbReference>
<evidence type="ECO:0000256" key="6">
    <source>
        <dbReference type="ARBA" id="ARBA00022989"/>
    </source>
</evidence>
<evidence type="ECO:0000256" key="8">
    <source>
        <dbReference type="SAM" id="Phobius"/>
    </source>
</evidence>
<dbReference type="PANTHER" id="PTHR33932:SF4">
    <property type="entry name" value="NA(+)_H(+) ANTIPORTER SUBUNIT B"/>
    <property type="match status" value="1"/>
</dbReference>
<evidence type="ECO:0000313" key="10">
    <source>
        <dbReference type="EMBL" id="CDR27988.1"/>
    </source>
</evidence>
<dbReference type="GeneID" id="98344965"/>
<evidence type="ECO:0000256" key="3">
    <source>
        <dbReference type="ARBA" id="ARBA00022449"/>
    </source>
</evidence>
<accession>A0A077ULT2</accession>
<reference evidence="11 15" key="3">
    <citation type="submission" date="2020-10" db="EMBL/GenBank/DDBJ databases">
        <title>Phenotypic and genomic profiling of Staphylococcus argenteus in Canada and the United States and recommendations for clinical result reporting.</title>
        <authorList>
            <person name="Eshaghi A."/>
            <person name="Bommersbach C."/>
            <person name="Zitterman S."/>
            <person name="Burnham C.-A.D."/>
            <person name="Patel R."/>
            <person name="Schuetz A.N."/>
            <person name="Patel S.N."/>
            <person name="Kus J.V."/>
        </authorList>
    </citation>
    <scope>NUCLEOTIDE SEQUENCE [LARGE SCALE GENOMIC DNA]</scope>
    <source>
        <strain evidence="11 15">DSM 28300</strain>
    </source>
</reference>
<evidence type="ECO:0000313" key="14">
    <source>
        <dbReference type="Proteomes" id="UP000236395"/>
    </source>
</evidence>
<organism evidence="12 14">
    <name type="scientific">Staphylococcus schweitzeri</name>
    <dbReference type="NCBI Taxonomy" id="1654388"/>
    <lineage>
        <taxon>Bacteria</taxon>
        <taxon>Bacillati</taxon>
        <taxon>Bacillota</taxon>
        <taxon>Bacilli</taxon>
        <taxon>Bacillales</taxon>
        <taxon>Staphylococcaceae</taxon>
        <taxon>Staphylococcus</taxon>
    </lineage>
</organism>
<evidence type="ECO:0000256" key="2">
    <source>
        <dbReference type="ARBA" id="ARBA00009425"/>
    </source>
</evidence>
<protein>
    <submittedName>
        <fullName evidence="10">Na(+) H(+) antiporter subunit B</fullName>
    </submittedName>
    <submittedName>
        <fullName evidence="12">Na(+)/H(+) antiporter subunit B</fullName>
    </submittedName>
    <submittedName>
        <fullName evidence="11">Na+/H+ antiporter Mnh2 subunit B</fullName>
    </submittedName>
</protein>
<dbReference type="EMBL" id="JADAMT010000011">
    <property type="protein sequence ID" value="MBE2129065.1"/>
    <property type="molecule type" value="Genomic_DNA"/>
</dbReference>
<comment type="similarity">
    <text evidence="2">Belongs to the CPA3 antiporters (TC 2.A.63) subunit B family.</text>
</comment>
<keyword evidence="4" id="KW-1003">Cell membrane</keyword>
<comment type="subcellular location">
    <subcellularLocation>
        <location evidence="1">Cell membrane</location>
        <topology evidence="1">Multi-pass membrane protein</topology>
    </subcellularLocation>
</comment>
<keyword evidence="6 8" id="KW-1133">Transmembrane helix</keyword>
<keyword evidence="3" id="KW-0050">Antiport</keyword>
<dbReference type="Proteomes" id="UP000596960">
    <property type="component" value="Unassembled WGS sequence"/>
</dbReference>
<evidence type="ECO:0000256" key="7">
    <source>
        <dbReference type="ARBA" id="ARBA00023136"/>
    </source>
</evidence>
<reference evidence="10 13" key="1">
    <citation type="submission" date="2014-05" db="EMBL/GenBank/DDBJ databases">
        <authorList>
            <person name="Aslett A.Martin."/>
            <person name="De Silva Nishadi"/>
        </authorList>
    </citation>
    <scope>NUCLEOTIDE SEQUENCE [LARGE SCALE GENOMIC DNA]</scope>
</reference>
<feature type="domain" description="Na+/H+ antiporter MnhB subunit-related protein" evidence="9">
    <location>
        <begin position="7"/>
        <end position="131"/>
    </location>
</feature>
<feature type="transmembrane region" description="Helical" evidence="8">
    <location>
        <begin position="109"/>
        <end position="136"/>
    </location>
</feature>
<proteinExistence type="inferred from homology"/>
<evidence type="ECO:0000256" key="4">
    <source>
        <dbReference type="ARBA" id="ARBA00022475"/>
    </source>
</evidence>
<gene>
    <name evidence="10" type="primary">mrpB</name>
    <name evidence="11" type="synonym">mnhB2</name>
    <name evidence="12" type="ORF">CD116_11865</name>
    <name evidence="10" type="ORF">ERS140147_01106</name>
    <name evidence="11" type="ORF">ILQ21_08405</name>
</gene>
<dbReference type="Pfam" id="PF04039">
    <property type="entry name" value="MnhB"/>
    <property type="match status" value="1"/>
</dbReference>
<sequence>MKENDVVLKTVTKLVVFILLTFGFYVFFAGHNNPGGGFIGGLIFSSAFILMFLAFDVDEVLKSLPIDFRVLMIVGALVSSMTAIIPTFFRKPFLSQYETTWALPILGHIHVSTITLFELGILFSVVGVIVTVMLSLSGGRS</sequence>
<evidence type="ECO:0000256" key="5">
    <source>
        <dbReference type="ARBA" id="ARBA00022692"/>
    </source>
</evidence>
<keyword evidence="15" id="KW-1185">Reference proteome</keyword>
<dbReference type="InterPro" id="IPR007182">
    <property type="entry name" value="MnhB"/>
</dbReference>
<evidence type="ECO:0000313" key="12">
    <source>
        <dbReference type="EMBL" id="PNZ48436.1"/>
    </source>
</evidence>